<evidence type="ECO:0000256" key="8">
    <source>
        <dbReference type="SAM" id="Phobius"/>
    </source>
</evidence>
<evidence type="ECO:0000256" key="4">
    <source>
        <dbReference type="ARBA" id="ARBA00022692"/>
    </source>
</evidence>
<evidence type="ECO:0000256" key="6">
    <source>
        <dbReference type="ARBA" id="ARBA00023136"/>
    </source>
</evidence>
<feature type="region of interest" description="Disordered" evidence="7">
    <location>
        <begin position="300"/>
        <end position="319"/>
    </location>
</feature>
<dbReference type="PANTHER" id="PTHR42920">
    <property type="entry name" value="OS03G0707200 PROTEIN-RELATED"/>
    <property type="match status" value="1"/>
</dbReference>
<feature type="transmembrane region" description="Helical" evidence="8">
    <location>
        <begin position="192"/>
        <end position="210"/>
    </location>
</feature>
<dbReference type="PANTHER" id="PTHR42920:SF5">
    <property type="entry name" value="EAMA DOMAIN-CONTAINING PROTEIN"/>
    <property type="match status" value="1"/>
</dbReference>
<protein>
    <submittedName>
        <fullName evidence="10">DMT family transporter</fullName>
    </submittedName>
</protein>
<evidence type="ECO:0000256" key="7">
    <source>
        <dbReference type="SAM" id="MobiDB-lite"/>
    </source>
</evidence>
<keyword evidence="5 8" id="KW-1133">Transmembrane helix</keyword>
<organism evidence="10 11">
    <name type="scientific">Candidatus Allocopromorpha excrementavium</name>
    <dbReference type="NCBI Taxonomy" id="2840741"/>
    <lineage>
        <taxon>Bacteria</taxon>
        <taxon>Bacillati</taxon>
        <taxon>Bacillota</taxon>
        <taxon>Clostridia</taxon>
        <taxon>Eubacteriales</taxon>
        <taxon>Eubacteriaceae</taxon>
        <taxon>Eubacteriaceae incertae sedis</taxon>
        <taxon>Candidatus Allocopromorpha</taxon>
    </lineage>
</organism>
<feature type="transmembrane region" description="Helical" evidence="8">
    <location>
        <begin position="111"/>
        <end position="129"/>
    </location>
</feature>
<comment type="similarity">
    <text evidence="2">Belongs to the EamA transporter family.</text>
</comment>
<dbReference type="Pfam" id="PF00892">
    <property type="entry name" value="EamA"/>
    <property type="match status" value="2"/>
</dbReference>
<dbReference type="InterPro" id="IPR000620">
    <property type="entry name" value="EamA_dom"/>
</dbReference>
<evidence type="ECO:0000313" key="11">
    <source>
        <dbReference type="Proteomes" id="UP000824159"/>
    </source>
</evidence>
<feature type="domain" description="EamA" evidence="9">
    <location>
        <begin position="8"/>
        <end position="151"/>
    </location>
</feature>
<dbReference type="SUPFAM" id="SSF103481">
    <property type="entry name" value="Multidrug resistance efflux transporter EmrE"/>
    <property type="match status" value="2"/>
</dbReference>
<dbReference type="Proteomes" id="UP000824159">
    <property type="component" value="Unassembled WGS sequence"/>
</dbReference>
<evidence type="ECO:0000256" key="3">
    <source>
        <dbReference type="ARBA" id="ARBA00022475"/>
    </source>
</evidence>
<reference evidence="10" key="2">
    <citation type="journal article" date="2021" name="PeerJ">
        <title>Extensive microbial diversity within the chicken gut microbiome revealed by metagenomics and culture.</title>
        <authorList>
            <person name="Gilroy R."/>
            <person name="Ravi A."/>
            <person name="Getino M."/>
            <person name="Pursley I."/>
            <person name="Horton D.L."/>
            <person name="Alikhan N.F."/>
            <person name="Baker D."/>
            <person name="Gharbi K."/>
            <person name="Hall N."/>
            <person name="Watson M."/>
            <person name="Adriaenssens E.M."/>
            <person name="Foster-Nyarko E."/>
            <person name="Jarju S."/>
            <person name="Secka A."/>
            <person name="Antonio M."/>
            <person name="Oren A."/>
            <person name="Chaudhuri R.R."/>
            <person name="La Ragione R."/>
            <person name="Hildebrand F."/>
            <person name="Pallen M.J."/>
        </authorList>
    </citation>
    <scope>NUCLEOTIDE SEQUENCE</scope>
    <source>
        <strain evidence="10">CHK176-22527</strain>
    </source>
</reference>
<name>A0A9D1HDE4_9FIRM</name>
<comment type="caution">
    <text evidence="10">The sequence shown here is derived from an EMBL/GenBank/DDBJ whole genome shotgun (WGS) entry which is preliminary data.</text>
</comment>
<reference evidence="10" key="1">
    <citation type="submission" date="2020-10" db="EMBL/GenBank/DDBJ databases">
        <authorList>
            <person name="Gilroy R."/>
        </authorList>
    </citation>
    <scope>NUCLEOTIDE SEQUENCE</scope>
    <source>
        <strain evidence="10">CHK176-22527</strain>
    </source>
</reference>
<dbReference type="InterPro" id="IPR051258">
    <property type="entry name" value="Diverse_Substrate_Transporter"/>
</dbReference>
<sequence>MKIQIKSTLYMLLAAIIWGSAFVAQRTGLDSIGPFYFCTFRSFTGSLTLFIVYMIISRKSSVKAINDEISEEEKKEERKTLIKGGLVCGTLIFFAMNMQQVGLVSVDAGKTGFITALYIVLVPVIGMFFKHKTSLFNWIGVALGVAGLYLLCVTSEFHIEKGDLIILTGAVFWAFHILSINHFAPKINAVKLTAAQFFVAGIISMIFALFNETLSFEAVYGAGFSILYTGIMSTAIAFTLQVAGQKYANPTAASMVLSTEALWAVVFGFLILGERLSARETAGCIIMLLAVVISQLPTPQKKGEKNEQDLENSKLKENL</sequence>
<comment type="subcellular location">
    <subcellularLocation>
        <location evidence="1">Cell membrane</location>
        <topology evidence="1">Multi-pass membrane protein</topology>
    </subcellularLocation>
</comment>
<keyword evidence="3" id="KW-1003">Cell membrane</keyword>
<evidence type="ECO:0000256" key="2">
    <source>
        <dbReference type="ARBA" id="ARBA00007362"/>
    </source>
</evidence>
<feature type="transmembrane region" description="Helical" evidence="8">
    <location>
        <begin position="34"/>
        <end position="56"/>
    </location>
</feature>
<feature type="transmembrane region" description="Helical" evidence="8">
    <location>
        <begin position="80"/>
        <end position="99"/>
    </location>
</feature>
<feature type="transmembrane region" description="Helical" evidence="8">
    <location>
        <begin position="222"/>
        <end position="240"/>
    </location>
</feature>
<evidence type="ECO:0000256" key="5">
    <source>
        <dbReference type="ARBA" id="ARBA00022989"/>
    </source>
</evidence>
<feature type="domain" description="EamA" evidence="9">
    <location>
        <begin position="161"/>
        <end position="293"/>
    </location>
</feature>
<feature type="transmembrane region" description="Helical" evidence="8">
    <location>
        <begin position="136"/>
        <end position="158"/>
    </location>
</feature>
<dbReference type="InterPro" id="IPR037185">
    <property type="entry name" value="EmrE-like"/>
</dbReference>
<dbReference type="AlphaFoldDB" id="A0A9D1HDE4"/>
<dbReference type="EMBL" id="DVLX01000020">
    <property type="protein sequence ID" value="HIT98892.1"/>
    <property type="molecule type" value="Genomic_DNA"/>
</dbReference>
<keyword evidence="6 8" id="KW-0472">Membrane</keyword>
<feature type="compositionally biased region" description="Basic and acidic residues" evidence="7">
    <location>
        <begin position="301"/>
        <end position="319"/>
    </location>
</feature>
<evidence type="ECO:0000259" key="9">
    <source>
        <dbReference type="Pfam" id="PF00892"/>
    </source>
</evidence>
<proteinExistence type="inferred from homology"/>
<accession>A0A9D1HDE4</accession>
<evidence type="ECO:0000256" key="1">
    <source>
        <dbReference type="ARBA" id="ARBA00004651"/>
    </source>
</evidence>
<feature type="transmembrane region" description="Helical" evidence="8">
    <location>
        <begin position="252"/>
        <end position="272"/>
    </location>
</feature>
<keyword evidence="4 8" id="KW-0812">Transmembrane</keyword>
<dbReference type="GO" id="GO:0005886">
    <property type="term" value="C:plasma membrane"/>
    <property type="evidence" value="ECO:0007669"/>
    <property type="project" value="UniProtKB-SubCell"/>
</dbReference>
<evidence type="ECO:0000313" key="10">
    <source>
        <dbReference type="EMBL" id="HIT98892.1"/>
    </source>
</evidence>
<gene>
    <name evidence="10" type="ORF">IAD12_01370</name>
</gene>